<dbReference type="InterPro" id="IPR034466">
    <property type="entry name" value="Methyltransferase_Class_B"/>
</dbReference>
<dbReference type="InterPro" id="IPR058240">
    <property type="entry name" value="rSAM_sf"/>
</dbReference>
<dbReference type="InterPro" id="IPR007197">
    <property type="entry name" value="rSAM"/>
</dbReference>
<dbReference type="Gene3D" id="3.80.30.20">
    <property type="entry name" value="tm_1862 like domain"/>
    <property type="match status" value="1"/>
</dbReference>
<dbReference type="CDD" id="cd01335">
    <property type="entry name" value="Radical_SAM"/>
    <property type="match status" value="1"/>
</dbReference>
<proteinExistence type="predicted"/>
<keyword evidence="3" id="KW-0479">Metal-binding</keyword>
<evidence type="ECO:0000256" key="5">
    <source>
        <dbReference type="ARBA" id="ARBA00023014"/>
    </source>
</evidence>
<sequence>MRVLLLNPPCHIPIIREGRCQSPQSMRKSSIPQMTMAYLASVLTNEGHTLNVYDCIASNLSKESIFSKMDKFQPQLAIINTTTPSINSDMVFVEEYKKRYKDCFVAIFGTHVTVLHEKIMERYHFIDCIIRNEPEISAKHLACALQNKQLFGGIKGCTMRINESIVISEDREYNQDLDSLGFPAWEHFNKYNYIHPIFNKPYVMVNTSRGCVHKCIFCVGHIFYGKQVRYRSVESVIDEIENYVVAKLGIRHIWFYADDFTASPEYVKKLCRAIINRKIKITWWTNTRVDKHDEEMFRCMKESGCFMLSIGGESGNSGILQKIKKGTTPEYIKNTVNLLRKVGINSLVYFLIGLPGETRETIKETLNFAMEINPDYIEFYPATPYPGTEFFDMANDRSLIVDTNWDNYMCGGNHFVVEIPGVKRDELDEILIRAYRAFYLRPAYIKIFLKRALKPAEFLRLISFGLTYFRRFTDTTNEKQVTNP</sequence>
<keyword evidence="9" id="KW-1185">Reference proteome</keyword>
<evidence type="ECO:0000313" key="9">
    <source>
        <dbReference type="Proteomes" id="UP001196980"/>
    </source>
</evidence>
<dbReference type="PANTHER" id="PTHR43409">
    <property type="entry name" value="ANAEROBIC MAGNESIUM-PROTOPORPHYRIN IX MONOMETHYL ESTER CYCLASE-RELATED"/>
    <property type="match status" value="1"/>
</dbReference>
<dbReference type="InterPro" id="IPR051198">
    <property type="entry name" value="BchE-like"/>
</dbReference>
<dbReference type="SUPFAM" id="SSF102114">
    <property type="entry name" value="Radical SAM enzymes"/>
    <property type="match status" value="1"/>
</dbReference>
<dbReference type="SMART" id="SM00729">
    <property type="entry name" value="Elp3"/>
    <property type="match status" value="1"/>
</dbReference>
<comment type="caution">
    <text evidence="8">The sequence shown here is derived from an EMBL/GenBank/DDBJ whole genome shotgun (WGS) entry which is preliminary data.</text>
</comment>
<dbReference type="Gene3D" id="3.40.50.280">
    <property type="entry name" value="Cobalamin-binding domain"/>
    <property type="match status" value="1"/>
</dbReference>
<evidence type="ECO:0000256" key="2">
    <source>
        <dbReference type="ARBA" id="ARBA00022691"/>
    </source>
</evidence>
<dbReference type="PANTHER" id="PTHR43409:SF16">
    <property type="entry name" value="SLR0320 PROTEIN"/>
    <property type="match status" value="1"/>
</dbReference>
<evidence type="ECO:0000313" key="8">
    <source>
        <dbReference type="EMBL" id="MBV6340635.1"/>
    </source>
</evidence>
<keyword evidence="2" id="KW-0949">S-adenosyl-L-methionine</keyword>
<dbReference type="Pfam" id="PF02310">
    <property type="entry name" value="B12-binding"/>
    <property type="match status" value="1"/>
</dbReference>
<keyword evidence="5" id="KW-0411">Iron-sulfur</keyword>
<feature type="domain" description="B12-binding" evidence="6">
    <location>
        <begin position="19"/>
        <end position="152"/>
    </location>
</feature>
<dbReference type="RefSeq" id="WP_218251255.1">
    <property type="nucleotide sequence ID" value="NZ_JABXWD010000037.1"/>
</dbReference>
<dbReference type="InterPro" id="IPR006638">
    <property type="entry name" value="Elp3/MiaA/NifB-like_rSAM"/>
</dbReference>
<organism evidence="8 9">
    <name type="scientific">Candidatus Magnetobacterium casense</name>
    <dbReference type="NCBI Taxonomy" id="1455061"/>
    <lineage>
        <taxon>Bacteria</taxon>
        <taxon>Pseudomonadati</taxon>
        <taxon>Nitrospirota</taxon>
        <taxon>Thermodesulfovibrionia</taxon>
        <taxon>Thermodesulfovibrionales</taxon>
        <taxon>Candidatus Magnetobacteriaceae</taxon>
        <taxon>Candidatus Magnetobacterium</taxon>
    </lineage>
</organism>
<feature type="domain" description="Radical SAM core" evidence="7">
    <location>
        <begin position="197"/>
        <end position="418"/>
    </location>
</feature>
<evidence type="ECO:0000256" key="1">
    <source>
        <dbReference type="ARBA" id="ARBA00001966"/>
    </source>
</evidence>
<dbReference type="PROSITE" id="PS51332">
    <property type="entry name" value="B12_BINDING"/>
    <property type="match status" value="1"/>
</dbReference>
<dbReference type="PROSITE" id="PS51918">
    <property type="entry name" value="RADICAL_SAM"/>
    <property type="match status" value="1"/>
</dbReference>
<dbReference type="EMBL" id="JABXWD010000037">
    <property type="protein sequence ID" value="MBV6340635.1"/>
    <property type="molecule type" value="Genomic_DNA"/>
</dbReference>
<dbReference type="Pfam" id="PF04055">
    <property type="entry name" value="Radical_SAM"/>
    <property type="match status" value="1"/>
</dbReference>
<protein>
    <submittedName>
        <fullName evidence="8">Radical SAM protein</fullName>
    </submittedName>
</protein>
<dbReference type="SFLD" id="SFLDG01082">
    <property type="entry name" value="B12-binding_domain_containing"/>
    <property type="match status" value="1"/>
</dbReference>
<accession>A0ABS6RVI7</accession>
<gene>
    <name evidence="8" type="ORF">HWQ67_03470</name>
</gene>
<evidence type="ECO:0000259" key="6">
    <source>
        <dbReference type="PROSITE" id="PS51332"/>
    </source>
</evidence>
<dbReference type="SFLD" id="SFLDS00029">
    <property type="entry name" value="Radical_SAM"/>
    <property type="match status" value="1"/>
</dbReference>
<dbReference type="Proteomes" id="UP001196980">
    <property type="component" value="Unassembled WGS sequence"/>
</dbReference>
<evidence type="ECO:0000256" key="4">
    <source>
        <dbReference type="ARBA" id="ARBA00023004"/>
    </source>
</evidence>
<name>A0ABS6RVI7_9BACT</name>
<comment type="cofactor">
    <cofactor evidence="1">
        <name>[4Fe-4S] cluster</name>
        <dbReference type="ChEBI" id="CHEBI:49883"/>
    </cofactor>
</comment>
<evidence type="ECO:0000256" key="3">
    <source>
        <dbReference type="ARBA" id="ARBA00022723"/>
    </source>
</evidence>
<reference evidence="8 9" key="1">
    <citation type="journal article" date="2020" name="J Geophys Res Biogeosci">
        <title>Magnetotaxis as an Adaptation to Enable Bacterial Shuttling of Microbial Sulfur and Sulfur Cycling Across Aquatic Oxic#Anoxic Interfaces.</title>
        <authorList>
            <person name="Li J."/>
            <person name="Liu P."/>
            <person name="Wang J."/>
            <person name="Roberts A.P."/>
            <person name="Pan Y."/>
        </authorList>
    </citation>
    <scope>NUCLEOTIDE SEQUENCE [LARGE SCALE GENOMIC DNA]</scope>
    <source>
        <strain evidence="8 9">MYR-1_YQ</strain>
    </source>
</reference>
<keyword evidence="4" id="KW-0408">Iron</keyword>
<evidence type="ECO:0000259" key="7">
    <source>
        <dbReference type="PROSITE" id="PS51918"/>
    </source>
</evidence>
<dbReference type="InterPro" id="IPR006158">
    <property type="entry name" value="Cobalamin-bd"/>
</dbReference>
<dbReference type="InterPro" id="IPR023404">
    <property type="entry name" value="rSAM_horseshoe"/>
</dbReference>
<dbReference type="SFLD" id="SFLDG01123">
    <property type="entry name" value="methyltransferase_(Class_B)"/>
    <property type="match status" value="1"/>
</dbReference>